<accession>A0A0N4XAU9</accession>
<dbReference type="AlphaFoldDB" id="A0A0N4XAU9"/>
<name>A0A0N4XAU9_HAEPC</name>
<keyword evidence="2" id="KW-1185">Reference proteome</keyword>
<protein>
    <submittedName>
        <fullName evidence="1 3">Uncharacterized protein</fullName>
    </submittedName>
</protein>
<proteinExistence type="predicted"/>
<evidence type="ECO:0000313" key="3">
    <source>
        <dbReference type="WBParaSite" id="HPLM_0002149401-mRNA-1"/>
    </source>
</evidence>
<sequence>MRLFGLLSHLSSLFLLCSSSHGEFSFNLLLFCLFTCLFIF</sequence>
<gene>
    <name evidence="1" type="ORF">HPLM_LOCUS21483</name>
</gene>
<reference evidence="1 2" key="2">
    <citation type="submission" date="2018-11" db="EMBL/GenBank/DDBJ databases">
        <authorList>
            <consortium name="Pathogen Informatics"/>
        </authorList>
    </citation>
    <scope>NUCLEOTIDE SEQUENCE [LARGE SCALE GENOMIC DNA]</scope>
    <source>
        <strain evidence="1 2">MHpl1</strain>
    </source>
</reference>
<reference evidence="3" key="1">
    <citation type="submission" date="2017-02" db="UniProtKB">
        <authorList>
            <consortium name="WormBaseParasite"/>
        </authorList>
    </citation>
    <scope>IDENTIFICATION</scope>
</reference>
<organism evidence="3">
    <name type="scientific">Haemonchus placei</name>
    <name type="common">Barber's pole worm</name>
    <dbReference type="NCBI Taxonomy" id="6290"/>
    <lineage>
        <taxon>Eukaryota</taxon>
        <taxon>Metazoa</taxon>
        <taxon>Ecdysozoa</taxon>
        <taxon>Nematoda</taxon>
        <taxon>Chromadorea</taxon>
        <taxon>Rhabditida</taxon>
        <taxon>Rhabditina</taxon>
        <taxon>Rhabditomorpha</taxon>
        <taxon>Strongyloidea</taxon>
        <taxon>Trichostrongylidae</taxon>
        <taxon>Haemonchus</taxon>
    </lineage>
</organism>
<dbReference type="WBParaSite" id="HPLM_0002149401-mRNA-1">
    <property type="protein sequence ID" value="HPLM_0002149401-mRNA-1"/>
    <property type="gene ID" value="HPLM_0002149401"/>
</dbReference>
<evidence type="ECO:0000313" key="1">
    <source>
        <dbReference type="EMBL" id="VDO90219.1"/>
    </source>
</evidence>
<evidence type="ECO:0000313" key="2">
    <source>
        <dbReference type="Proteomes" id="UP000268014"/>
    </source>
</evidence>
<dbReference type="EMBL" id="UZAF01023497">
    <property type="protein sequence ID" value="VDO90219.1"/>
    <property type="molecule type" value="Genomic_DNA"/>
</dbReference>
<dbReference type="Proteomes" id="UP000268014">
    <property type="component" value="Unassembled WGS sequence"/>
</dbReference>